<feature type="region of interest" description="Disordered" evidence="2">
    <location>
        <begin position="38"/>
        <end position="113"/>
    </location>
</feature>
<keyword evidence="4" id="KW-1185">Reference proteome</keyword>
<reference evidence="3" key="1">
    <citation type="journal article" date="2020" name="bioRxiv">
        <title>Comparative genomics of Chlamydomonas.</title>
        <authorList>
            <person name="Craig R.J."/>
            <person name="Hasan A.R."/>
            <person name="Ness R.W."/>
            <person name="Keightley P.D."/>
        </authorList>
    </citation>
    <scope>NUCLEOTIDE SEQUENCE</scope>
    <source>
        <strain evidence="3">CCAP 11/70</strain>
    </source>
</reference>
<evidence type="ECO:0000313" key="4">
    <source>
        <dbReference type="Proteomes" id="UP000612055"/>
    </source>
</evidence>
<evidence type="ECO:0000256" key="2">
    <source>
        <dbReference type="SAM" id="MobiDB-lite"/>
    </source>
</evidence>
<dbReference type="SUPFAM" id="SSF52047">
    <property type="entry name" value="RNI-like"/>
    <property type="match status" value="1"/>
</dbReference>
<dbReference type="InterPro" id="IPR052270">
    <property type="entry name" value="CACF_protein"/>
</dbReference>
<dbReference type="PANTHER" id="PTHR22028:SF9">
    <property type="entry name" value="SFI1 SPINDLE BODY DOMAIN-CONTAINING PROTEIN"/>
    <property type="match status" value="1"/>
</dbReference>
<feature type="compositionally biased region" description="Pro residues" evidence="2">
    <location>
        <begin position="1290"/>
        <end position="1314"/>
    </location>
</feature>
<dbReference type="InterPro" id="IPR032675">
    <property type="entry name" value="LRR_dom_sf"/>
</dbReference>
<feature type="compositionally biased region" description="Polar residues" evidence="2">
    <location>
        <begin position="988"/>
        <end position="1000"/>
    </location>
</feature>
<feature type="region of interest" description="Disordered" evidence="2">
    <location>
        <begin position="1"/>
        <end position="20"/>
    </location>
</feature>
<dbReference type="GO" id="GO:0005930">
    <property type="term" value="C:axoneme"/>
    <property type="evidence" value="ECO:0007669"/>
    <property type="project" value="UniProtKB-SubCell"/>
</dbReference>
<dbReference type="EMBL" id="JAEHOE010000189">
    <property type="protein sequence ID" value="KAG2483104.1"/>
    <property type="molecule type" value="Genomic_DNA"/>
</dbReference>
<feature type="region of interest" description="Disordered" evidence="2">
    <location>
        <begin position="1180"/>
        <end position="1210"/>
    </location>
</feature>
<feature type="compositionally biased region" description="Gly residues" evidence="2">
    <location>
        <begin position="1537"/>
        <end position="1550"/>
    </location>
</feature>
<feature type="compositionally biased region" description="Low complexity" evidence="2">
    <location>
        <begin position="1277"/>
        <end position="1289"/>
    </location>
</feature>
<feature type="compositionally biased region" description="Low complexity" evidence="2">
    <location>
        <begin position="1462"/>
        <end position="1491"/>
    </location>
</feature>
<feature type="region of interest" description="Disordered" evidence="2">
    <location>
        <begin position="1057"/>
        <end position="1126"/>
    </location>
</feature>
<feature type="compositionally biased region" description="Gly residues" evidence="2">
    <location>
        <begin position="1092"/>
        <end position="1101"/>
    </location>
</feature>
<evidence type="ECO:0000313" key="3">
    <source>
        <dbReference type="EMBL" id="KAG2483104.1"/>
    </source>
</evidence>
<name>A0A835XGS8_9CHLO</name>
<dbReference type="Gene3D" id="3.80.10.10">
    <property type="entry name" value="Ribonuclease Inhibitor"/>
    <property type="match status" value="1"/>
</dbReference>
<sequence>MREPGPAPSAGTGAGSRAGAGPAAALFADIFAPPAWAAPSHLLGSSQSPAPAQPSTAAGDPFLPGPPFPPRMSVGSSWGGDVGAGRPLGASWPGPEAGGGAPDPAEEARRARRRHRKRVASIVVAQWKVFAAERLRAVAARRHQERRLLTAALVAWQVQAGAGRARLRQAAVFDLKRSVLRVGRCLQAWHDVARRSAALRALLEQGVVDRQLRVARKVVRAWHGRCLYAAEKRRRQLQAWYYWCFAALSRAIRGWHAWLQRRRAKATRLARADAHASAARKRRVFAAWRQRRSALAWKAAAGAKAEAFRHRWARVGVLRRWRVAAKAGRTARVAACVALAEVASRMEASQAVACLRAWQAHVTDKRRRQQRERYAAAFLRRWRQLMVLWAWRQERARRAHLRHCGQVVAAVGRRVRLGLALSRWLLAVELLQGQRTAELRAAVLVRAAWGAWRAYVEHCATKRELTRVASRRVACVVLAAALAEWRSRAAHWAAKAAAWARAAAWHRRRALGRLLPAWRGETARLAAKGAKLGAAKEHRWRVVAAAVMRRWRRYAWHRRMKAVAAERRPSRLARGSLRAWLGHTRYKAAKELARRRAVRHRYLALLRAGLGAFRAAVERRAAKQAFWAQLARLHPLFLARTLLLAWRHTLLPQGAAKRAARRRAEAHRRSALAARAWAAWRDEAARRAAKHVRLRHASGHAALRLLRRVLRAWAGAGQLVEARRAAKAGALAAARQALAHAARGRLLAAWREVHAELVVKRIQVARALACRRLRLLSSGLTAWALHLAARRAKRLLDARARAARRLRLWRGCIAALAEHAAAARAARRAQAVAVRQCEGSLLRRGFAALVWYGRYRAAKERGYVSARAQYVRRLQREGAAMWLEVGLARRQERIQGLAAAQASDGHARALARDLARVEPFARRWLHTVRQRRRERLGLAPGAYLPGAASQSYLSYTSFGAGAAAGRDRDGLGRRGAGLGHHDAGPLPSTRQKFQPQSLWSSPDPVFGPGLTMATGPGPQPGAARQLGGYGGTGAGAFGSSSAGTIPAGRSTVRPAPALQLSPQQRPPPRTPPSLRSGLGPWPAQRRSPPGRFRGGGGGIGTGQVPTALGRGVPEAPGVPARARPQPRCPDFLLRRPATVGPVPSAGVGSGHGGPSYAAAPAPATSGGGRGLAWAQGSSTATGGYQAWAGPSEAPGQWKAQGSVRSGEEVEGPVELTLRPHTTAAATAHSSGGGSAGWSSADGGRGSSGGGGGGGSVASSLGGWGPGHAPAPLFFSNLPLHHAPPAAQTAAPPPPRHPAAAPAPAPSAPLPPPSSSPSRTAPRHPALTTNSPAVPAPSPPAPDITLHRPGPRPPDVLRLPTRGGNEGSPASAGRRSDDGDGAHSAWNGPTAAPASQPLAAPAAAGARSGAAAAPRASPTHPALRVVGARHAPAPPAPVPMPADLVGGGTGGIVGGSGRGAGSEMGAAASAGSSGRATAVRSAGGREGSQAGRGAEGSGAGAAGEGAAGELEEVERVLVYCKGLKDLLRQLEGDEGAEGGRAGGDGGAGGGDGEGRRQQAAQVREALAALRPAVEAAAARLRQIRGLALKLLRVFEEASTSSPRPLPTTELRAPAYALAKAAEAIAQAFPNLTCLKLTVAERLSIGTSRDVQSLLGSRTEPALLPSLKELSLTPAPGSAPPRSPRQAPFTACLEGATQLTSLSLGFNVQPDELPLLGALTGLRRLQLGDCDKAPQPLVNLQALAALRSLADLEAPSAMLDVSALQGLSRLTRLHLLFLENTGPVVWRLPPLLQDLHLRAQPAHVLCGLRGSPVRALQRNDVNLILFAGLHVSEDEGWLLPAGEDALCGALEALTGRLDNEAALSVTIAVGKPLLPVGGEAGPEQRNHTRWLRALGRLSVRQLLLAGVALSHQDMAALVEACASLQKLILVACAFSASSLPQLAQLPLESLALDLSSWRRSEAGSIRIPSDAQGSLLALLCSPGFMGSVSLRVPDSMRVKNRRRIERLVQAIRSELEAQHLNPTRLRWY</sequence>
<proteinExistence type="predicted"/>
<dbReference type="Proteomes" id="UP000612055">
    <property type="component" value="Unassembled WGS sequence"/>
</dbReference>
<feature type="compositionally biased region" description="Low complexity" evidence="2">
    <location>
        <begin position="45"/>
        <end position="62"/>
    </location>
</feature>
<feature type="compositionally biased region" description="Gly residues" evidence="2">
    <location>
        <begin position="1242"/>
        <end position="1262"/>
    </location>
</feature>
<dbReference type="OrthoDB" id="549859at2759"/>
<gene>
    <name evidence="3" type="ORF">HYH03_017998</name>
</gene>
<dbReference type="PANTHER" id="PTHR22028">
    <property type="entry name" value="SFI1 SPINDLE BODY DOMAIN-CONTAINING PROTEIN-RELATED"/>
    <property type="match status" value="1"/>
</dbReference>
<accession>A0A835XGS8</accession>
<protein>
    <submittedName>
        <fullName evidence="3">Uncharacterized protein</fullName>
    </submittedName>
</protein>
<feature type="compositionally biased region" description="Gly residues" evidence="2">
    <location>
        <begin position="1492"/>
        <end position="1505"/>
    </location>
</feature>
<feature type="compositionally biased region" description="Gly residues" evidence="2">
    <location>
        <begin position="1452"/>
        <end position="1461"/>
    </location>
</feature>
<comment type="caution">
    <text evidence="3">The sequence shown here is derived from an EMBL/GenBank/DDBJ whole genome shotgun (WGS) entry which is preliminary data.</text>
</comment>
<evidence type="ECO:0000256" key="1">
    <source>
        <dbReference type="ARBA" id="ARBA00004430"/>
    </source>
</evidence>
<feature type="compositionally biased region" description="Low complexity" evidence="2">
    <location>
        <begin position="1388"/>
        <end position="1418"/>
    </location>
</feature>
<feature type="region of interest" description="Disordered" evidence="2">
    <location>
        <begin position="1452"/>
        <end position="1506"/>
    </location>
</feature>
<organism evidence="3 4">
    <name type="scientific">Edaphochlamys debaryana</name>
    <dbReference type="NCBI Taxonomy" id="47281"/>
    <lineage>
        <taxon>Eukaryota</taxon>
        <taxon>Viridiplantae</taxon>
        <taxon>Chlorophyta</taxon>
        <taxon>core chlorophytes</taxon>
        <taxon>Chlorophyceae</taxon>
        <taxon>CS clade</taxon>
        <taxon>Chlamydomonadales</taxon>
        <taxon>Chlamydomonadales incertae sedis</taxon>
        <taxon>Edaphochlamys</taxon>
    </lineage>
</organism>
<feature type="region of interest" description="Disordered" evidence="2">
    <location>
        <begin position="1274"/>
        <end position="1418"/>
    </location>
</feature>
<feature type="compositionally biased region" description="Low complexity" evidence="2">
    <location>
        <begin position="1315"/>
        <end position="1325"/>
    </location>
</feature>
<feature type="region of interest" description="Disordered" evidence="2">
    <location>
        <begin position="964"/>
        <end position="1029"/>
    </location>
</feature>
<feature type="region of interest" description="Disordered" evidence="2">
    <location>
        <begin position="1532"/>
        <end position="1557"/>
    </location>
</feature>
<dbReference type="GO" id="GO:0019902">
    <property type="term" value="F:phosphatase binding"/>
    <property type="evidence" value="ECO:0007669"/>
    <property type="project" value="TreeGrafter"/>
</dbReference>
<comment type="subcellular location">
    <subcellularLocation>
        <location evidence="1">Cytoplasm</location>
        <location evidence="1">Cytoskeleton</location>
        <location evidence="1">Cilium axoneme</location>
    </subcellularLocation>
</comment>
<feature type="region of interest" description="Disordered" evidence="2">
    <location>
        <begin position="1222"/>
        <end position="1262"/>
    </location>
</feature>